<reference evidence="1" key="1">
    <citation type="submission" date="2018-09" db="EMBL/GenBank/DDBJ databases">
        <title>A genomic encyclopedia of anaerobic methanotrophic archaea.</title>
        <authorList>
            <person name="Skennerton C.T."/>
            <person name="Chadwick G.L."/>
            <person name="Laso-Perez R."/>
            <person name="Leu A.O."/>
            <person name="Speth D.R."/>
            <person name="Yu H."/>
            <person name="Morgan-Lang C."/>
            <person name="Hatzenpichler R."/>
            <person name="Goudeau D."/>
            <person name="Malmstrom R."/>
            <person name="Woyke T."/>
            <person name="Hallam S."/>
            <person name="Tyson G.W."/>
            <person name="Wegener G."/>
            <person name="Boetius A."/>
            <person name="Orphan V.J."/>
        </authorList>
    </citation>
    <scope>NUCLEOTIDE SEQUENCE</scope>
    <source>
        <strain evidence="1">CONS3730D10UFb2</strain>
    </source>
</reference>
<accession>A0AC61SCV3</accession>
<evidence type="ECO:0000313" key="2">
    <source>
        <dbReference type="Proteomes" id="UP000315423"/>
    </source>
</evidence>
<gene>
    <name evidence="1" type="ORF">C5S46_00630</name>
</gene>
<organism evidence="1 2">
    <name type="scientific">Candidatus Methanomarinus sp</name>
    <dbReference type="NCBI Taxonomy" id="3386244"/>
    <lineage>
        <taxon>Archaea</taxon>
        <taxon>Methanobacteriati</taxon>
        <taxon>Methanobacteriota</taxon>
        <taxon>Stenosarchaea group</taxon>
        <taxon>Methanomicrobia</taxon>
        <taxon>Methanosarcinales</taxon>
        <taxon>ANME-2 cluster</taxon>
        <taxon>Candidatus Methanocomedenaceae</taxon>
        <taxon>Candidatus Methanomarinus</taxon>
    </lineage>
</organism>
<sequence>ANANNVISAVVLNNGLNDMTDDFDVCFEADGVNIGCATVTGGLVAGTNTTIDLSWIPSCNDYLVSSVFPPQSLPLTITATVDSGNSLSKSIPAVQTYSTYDVIGGVVNNGYISKNFNCDTQQDPLDQFKYYSLTGGGVAYNVSGEKISTFATQDTDTRIHHIDLPANATVIDARLYVYWYDNWGNYKTYPSGCLADLNVNFEGMDLIPEAVYQDSKGFGYYQSPKGNTVFDVTSQVSGSADYTVIVKNMEPMGGNNTTLLGEMLVVIYEGADHAEKVKIWMLEGTDYLMAADDTHGSKNFSVSPEMATTTVAFNGNINLSDVDSTRLIAVVAQGMEAGSDLLFNGDVIKPDAWHIDSEAYLDSKINVEDISVTSGLLASGNTMGFRDNGAGGMQACNAILLITGETIDWRDRWMGPDSDEGSAVTTSELQDVIHHWLDNILVQGHQLTISDLQEVIDVWLSG</sequence>
<evidence type="ECO:0000313" key="1">
    <source>
        <dbReference type="EMBL" id="TKY92445.1"/>
    </source>
</evidence>
<proteinExistence type="predicted"/>
<dbReference type="Proteomes" id="UP000315423">
    <property type="component" value="Unassembled WGS sequence"/>
</dbReference>
<name>A0AC61SCV3_9EURY</name>
<feature type="non-terminal residue" evidence="1">
    <location>
        <position position="1"/>
    </location>
</feature>
<dbReference type="EMBL" id="QYBA01000018">
    <property type="protein sequence ID" value="TKY92445.1"/>
    <property type="molecule type" value="Genomic_DNA"/>
</dbReference>
<comment type="caution">
    <text evidence="1">The sequence shown here is derived from an EMBL/GenBank/DDBJ whole genome shotgun (WGS) entry which is preliminary data.</text>
</comment>
<protein>
    <submittedName>
        <fullName evidence="1">DUF3344 domain-containing protein</fullName>
    </submittedName>
</protein>